<dbReference type="PROSITE" id="PS51419">
    <property type="entry name" value="RAB"/>
    <property type="match status" value="1"/>
</dbReference>
<dbReference type="OrthoDB" id="5976022at2759"/>
<dbReference type="Gene3D" id="3.40.50.300">
    <property type="entry name" value="P-loop containing nucleotide triphosphate hydrolases"/>
    <property type="match status" value="1"/>
</dbReference>
<reference evidence="5" key="1">
    <citation type="submission" date="2021-07" db="EMBL/GenBank/DDBJ databases">
        <authorList>
            <person name="Durling M."/>
        </authorList>
    </citation>
    <scope>NUCLEOTIDE SEQUENCE</scope>
</reference>
<dbReference type="Pfam" id="PF00071">
    <property type="entry name" value="Ras"/>
    <property type="match status" value="1"/>
</dbReference>
<comment type="caution">
    <text evidence="5">The sequence shown here is derived from an EMBL/GenBank/DDBJ whole genome shotgun (WGS) entry which is preliminary data.</text>
</comment>
<evidence type="ECO:0000256" key="3">
    <source>
        <dbReference type="ARBA" id="ARBA00022801"/>
    </source>
</evidence>
<keyword evidence="3" id="KW-0378">Hydrolase</keyword>
<dbReference type="GO" id="GO:0005525">
    <property type="term" value="F:GTP binding"/>
    <property type="evidence" value="ECO:0007669"/>
    <property type="project" value="InterPro"/>
</dbReference>
<dbReference type="InterPro" id="IPR001806">
    <property type="entry name" value="Small_GTPase"/>
</dbReference>
<gene>
    <name evidence="5" type="ORF">HYALB_00008516</name>
</gene>
<dbReference type="EC" id="3.6.5.2" evidence="2"/>
<comment type="catalytic activity">
    <reaction evidence="4">
        <text>GTP + H2O = GDP + phosphate + H(+)</text>
        <dbReference type="Rhea" id="RHEA:19669"/>
        <dbReference type="ChEBI" id="CHEBI:15377"/>
        <dbReference type="ChEBI" id="CHEBI:15378"/>
        <dbReference type="ChEBI" id="CHEBI:37565"/>
        <dbReference type="ChEBI" id="CHEBI:43474"/>
        <dbReference type="ChEBI" id="CHEBI:58189"/>
        <dbReference type="EC" id="3.6.5.2"/>
    </reaction>
</comment>
<evidence type="ECO:0000313" key="5">
    <source>
        <dbReference type="EMBL" id="CAG8978861.1"/>
    </source>
</evidence>
<keyword evidence="6" id="KW-1185">Reference proteome</keyword>
<evidence type="ECO:0000256" key="1">
    <source>
        <dbReference type="ARBA" id="ARBA00008344"/>
    </source>
</evidence>
<evidence type="ECO:0000313" key="6">
    <source>
        <dbReference type="Proteomes" id="UP000701801"/>
    </source>
</evidence>
<dbReference type="InterPro" id="IPR051065">
    <property type="entry name" value="Ras-related_GTPase"/>
</dbReference>
<dbReference type="SMART" id="SM00175">
    <property type="entry name" value="RAB"/>
    <property type="match status" value="1"/>
</dbReference>
<comment type="similarity">
    <text evidence="1">Belongs to the small GTPase superfamily. Ras family.</text>
</comment>
<evidence type="ECO:0000256" key="2">
    <source>
        <dbReference type="ARBA" id="ARBA00011984"/>
    </source>
</evidence>
<proteinExistence type="inferred from homology"/>
<name>A0A9N9LWN3_9HELO</name>
<dbReference type="SUPFAM" id="SSF52540">
    <property type="entry name" value="P-loop containing nucleoside triphosphate hydrolases"/>
    <property type="match status" value="1"/>
</dbReference>
<evidence type="ECO:0000256" key="4">
    <source>
        <dbReference type="ARBA" id="ARBA00048098"/>
    </source>
</evidence>
<dbReference type="AlphaFoldDB" id="A0A9N9LWN3"/>
<dbReference type="SMART" id="SM00173">
    <property type="entry name" value="RAS"/>
    <property type="match status" value="1"/>
</dbReference>
<dbReference type="InterPro" id="IPR027417">
    <property type="entry name" value="P-loop_NTPase"/>
</dbReference>
<dbReference type="PANTHER" id="PTHR45704">
    <property type="entry name" value="RAS-LIKE FAMILY MEMBER 11"/>
    <property type="match status" value="1"/>
</dbReference>
<protein>
    <recommendedName>
        <fullName evidence="2">small monomeric GTPase</fullName>
        <ecNumber evidence="2">3.6.5.2</ecNumber>
    </recommendedName>
</protein>
<dbReference type="EMBL" id="CAJVRM010000284">
    <property type="protein sequence ID" value="CAG8978861.1"/>
    <property type="molecule type" value="Genomic_DNA"/>
</dbReference>
<dbReference type="Proteomes" id="UP000701801">
    <property type="component" value="Unassembled WGS sequence"/>
</dbReference>
<dbReference type="GO" id="GO:0003925">
    <property type="term" value="F:G protein activity"/>
    <property type="evidence" value="ECO:0007669"/>
    <property type="project" value="UniProtKB-EC"/>
</dbReference>
<accession>A0A9N9LWN3</accession>
<dbReference type="PROSITE" id="PS51421">
    <property type="entry name" value="RAS"/>
    <property type="match status" value="1"/>
</dbReference>
<organism evidence="5 6">
    <name type="scientific">Hymenoscyphus albidus</name>
    <dbReference type="NCBI Taxonomy" id="595503"/>
    <lineage>
        <taxon>Eukaryota</taxon>
        <taxon>Fungi</taxon>
        <taxon>Dikarya</taxon>
        <taxon>Ascomycota</taxon>
        <taxon>Pezizomycotina</taxon>
        <taxon>Leotiomycetes</taxon>
        <taxon>Helotiales</taxon>
        <taxon>Helotiaceae</taxon>
        <taxon>Hymenoscyphus</taxon>
    </lineage>
</organism>
<sequence>MLGRRQLQFSLFVDFYIPKADNIYQRTINIDGLSANLQVLDSPPVESSGQEIQDGEGFMLLYSITDRESFKYVRYLYDQILRMKGRNRYFTKENEPLNDKPDHLPRVVLVANKSDKETLRQVSSQEGRSLADKLNCKFCETSASENWKVEEAFYEILPPSHADKMRINRKSEVKTFIEDPHMNSGRRKAKRRVQIRWPTRSTQRKAGFKVIGRIDA</sequence>
<dbReference type="PRINTS" id="PR00449">
    <property type="entry name" value="RASTRNSFRMNG"/>
</dbReference>